<name>A0A060US99_9PROT</name>
<sequence>MGSHRITSLDEITIMVNNTRNLSAYSGTPPPQEQGDRHIADGPLYHVADVLAVLDQGEAALVPWTRKCKDDLLRLALEVSDAQALVREALEHGCYRNSEWCVQQPSGPWAACDAYQLWHNEWVQAAYKEMCFEYYIKFAIGKSGKLLLLVSCHEPQDRG</sequence>
<accession>A0A060US99</accession>
<proteinExistence type="predicted"/>
<protein>
    <submittedName>
        <fullName evidence="1">Uncharacterized protein</fullName>
    </submittedName>
</protein>
<dbReference type="EMBL" id="CCCS020000023">
    <property type="protein sequence ID" value="CDQ09668.1"/>
    <property type="molecule type" value="Genomic_DNA"/>
</dbReference>
<reference evidence="1" key="1">
    <citation type="submission" date="2014-03" db="EMBL/GenBank/DDBJ databases">
        <authorList>
            <person name="Genoscope - CEA"/>
        </authorList>
    </citation>
    <scope>NUCLEOTIDE SEQUENCE [LARGE SCALE GENOMIC DNA]</scope>
    <source>
        <strain evidence="1">CF27</strain>
    </source>
</reference>
<comment type="caution">
    <text evidence="1">The sequence shown here is derived from an EMBL/GenBank/DDBJ whole genome shotgun (WGS) entry which is preliminary data.</text>
</comment>
<reference evidence="1" key="2">
    <citation type="submission" date="2014-07" db="EMBL/GenBank/DDBJ databases">
        <title>Initial genome analysis of the psychrotolerant acidophile Acidithiobacillus ferrivorans CF27: insights into iron and sulfur oxidation pathways and into biofilm formation.</title>
        <authorList>
            <person name="Talla E."/>
            <person name="Hedrich S."/>
            <person name="Mangenot S."/>
            <person name="Ji B."/>
            <person name="Johnson D.B."/>
            <person name="Barbe V."/>
            <person name="Bonnefoy V."/>
        </authorList>
    </citation>
    <scope>NUCLEOTIDE SEQUENCE [LARGE SCALE GENOMIC DNA]</scope>
    <source>
        <strain evidence="1">CF27</strain>
    </source>
</reference>
<evidence type="ECO:0000313" key="1">
    <source>
        <dbReference type="EMBL" id="CDQ09668.1"/>
    </source>
</evidence>
<dbReference type="AlphaFoldDB" id="A0A060US99"/>
<gene>
    <name evidence="1" type="ORF">AFERRI_30314</name>
</gene>
<organism evidence="1">
    <name type="scientific">Acidithiobacillus ferrivorans</name>
    <dbReference type="NCBI Taxonomy" id="160808"/>
    <lineage>
        <taxon>Bacteria</taxon>
        <taxon>Pseudomonadati</taxon>
        <taxon>Pseudomonadota</taxon>
        <taxon>Acidithiobacillia</taxon>
        <taxon>Acidithiobacillales</taxon>
        <taxon>Acidithiobacillaceae</taxon>
        <taxon>Acidithiobacillus</taxon>
    </lineage>
</organism>